<accession>A0AB39HQS3</accession>
<evidence type="ECO:0000313" key="1">
    <source>
        <dbReference type="EMBL" id="XDK33064.1"/>
    </source>
</evidence>
<name>A0AB39HQS3_9BACI</name>
<reference evidence="1" key="1">
    <citation type="submission" date="2024-07" db="EMBL/GenBank/DDBJ databases">
        <title>Halotolerant mesophilic bacterium Ornithinibacillus sp. 4-3, sp. nov., isolated from soil.</title>
        <authorList>
            <person name="Sidarenka A.V."/>
            <person name="Guliayeva D.E."/>
            <person name="Leanovich S.I."/>
            <person name="Hileuskaya K.S."/>
            <person name="Akhremchuk A.E."/>
            <person name="Sikolenko M.A."/>
            <person name="Valentovich L.N."/>
        </authorList>
    </citation>
    <scope>NUCLEOTIDE SEQUENCE</scope>
    <source>
        <strain evidence="1">4-3</strain>
    </source>
</reference>
<dbReference type="EMBL" id="CP162599">
    <property type="protein sequence ID" value="XDK33064.1"/>
    <property type="molecule type" value="Genomic_DNA"/>
</dbReference>
<proteinExistence type="predicted"/>
<organism evidence="1">
    <name type="scientific">Ornithinibacillus sp. 4-3</name>
    <dbReference type="NCBI Taxonomy" id="3231488"/>
    <lineage>
        <taxon>Bacteria</taxon>
        <taxon>Bacillati</taxon>
        <taxon>Bacillota</taxon>
        <taxon>Bacilli</taxon>
        <taxon>Bacillales</taxon>
        <taxon>Bacillaceae</taxon>
        <taxon>Ornithinibacillus</taxon>
    </lineage>
</organism>
<gene>
    <name evidence="1" type="ORF">AB4Y30_01435</name>
</gene>
<dbReference type="AlphaFoldDB" id="A0AB39HQS3"/>
<protein>
    <submittedName>
        <fullName evidence="1">Uncharacterized protein</fullName>
    </submittedName>
</protein>
<dbReference type="RefSeq" id="WP_368653751.1">
    <property type="nucleotide sequence ID" value="NZ_CP162599.1"/>
</dbReference>
<sequence length="45" mass="5231">MIKKIVFKTNPWRKERGVLKPDAKPIARSKYASELFKIGAGWKNE</sequence>